<dbReference type="SUPFAM" id="SSF53720">
    <property type="entry name" value="ALDH-like"/>
    <property type="match status" value="1"/>
</dbReference>
<keyword evidence="1" id="KW-0560">Oxidoreductase</keyword>
<name>A0A4T2C9R3_9MICO</name>
<dbReference type="InterPro" id="IPR016163">
    <property type="entry name" value="Ald_DH_C"/>
</dbReference>
<dbReference type="InterPro" id="IPR050740">
    <property type="entry name" value="Aldehyde_DH_Superfamily"/>
</dbReference>
<sequence>MGTTGIRSLATDIPVAGIVAGRPALAAPGTTFHGRDVTRGTDLAITFADAATSEADTAARAASEAFFAVQTTESTLRPEALVRELADALEGRRPELVEIAGIETGLSAERLNSELSRTTGQLRLLGAEAAGRSGVAAESDPRGAEGFAPALALGHVPVGPVAVFGASNFPFAFGVLGGDTAAALAAGCPVVAKGHPAHPETSQLLAAIATRVLADAGWPAGWFSLLHGRETAIGLALVEAAGISAVAFTGSTRGGLALVAAAAARPVPIPVFAELGGINALYLLPAAAAEAAFANDAKAEATSGTSAFVTGLAQSITGGSGQFCTKPGLLVIVDDEAGRQIVSELSRALSGVASPPLLTPDILTGLRAGVDRLRGLPWVEVILGGPSDDTAAADRVPSFLATVTSGVLREDPSITDELFGPAVVVVYCESVDDLIEVAQVIPGGLTATIHAAPAEAGSASALLRRLRLRAGRVLFGGFPTGVRVGRATTHGGPFPATSSPATTSVGVRAIDRFLRPVTYQDLPDDLRERALSWN</sequence>
<dbReference type="Pfam" id="PF00171">
    <property type="entry name" value="Aldedh"/>
    <property type="match status" value="1"/>
</dbReference>
<protein>
    <submittedName>
        <fullName evidence="3">Aldehyde dehydrogenase family protein</fullName>
    </submittedName>
</protein>
<dbReference type="InterPro" id="IPR015590">
    <property type="entry name" value="Aldehyde_DH_dom"/>
</dbReference>
<dbReference type="PANTHER" id="PTHR43353">
    <property type="entry name" value="SUCCINATE-SEMIALDEHYDE DEHYDROGENASE, MITOCHONDRIAL"/>
    <property type="match status" value="1"/>
</dbReference>
<dbReference type="EMBL" id="QYRT01000001">
    <property type="protein sequence ID" value="TIH40977.1"/>
    <property type="molecule type" value="Genomic_DNA"/>
</dbReference>
<feature type="domain" description="Aldehyde dehydrogenase" evidence="2">
    <location>
        <begin position="45"/>
        <end position="456"/>
    </location>
</feature>
<keyword evidence="4" id="KW-1185">Reference proteome</keyword>
<evidence type="ECO:0000313" key="3">
    <source>
        <dbReference type="EMBL" id="TIH40977.1"/>
    </source>
</evidence>
<evidence type="ECO:0000259" key="2">
    <source>
        <dbReference type="Pfam" id="PF00171"/>
    </source>
</evidence>
<dbReference type="OrthoDB" id="9770537at2"/>
<dbReference type="Gene3D" id="3.40.605.10">
    <property type="entry name" value="Aldehyde Dehydrogenase, Chain A, domain 1"/>
    <property type="match status" value="1"/>
</dbReference>
<dbReference type="GO" id="GO:0016620">
    <property type="term" value="F:oxidoreductase activity, acting on the aldehyde or oxo group of donors, NAD or NADP as acceptor"/>
    <property type="evidence" value="ECO:0007669"/>
    <property type="project" value="InterPro"/>
</dbReference>
<dbReference type="InterPro" id="IPR016162">
    <property type="entry name" value="Ald_DH_N"/>
</dbReference>
<dbReference type="AlphaFoldDB" id="A0A4T2C9R3"/>
<dbReference type="Proteomes" id="UP000306192">
    <property type="component" value="Unassembled WGS sequence"/>
</dbReference>
<evidence type="ECO:0000313" key="4">
    <source>
        <dbReference type="Proteomes" id="UP000306192"/>
    </source>
</evidence>
<dbReference type="InterPro" id="IPR016161">
    <property type="entry name" value="Ald_DH/histidinol_DH"/>
</dbReference>
<organism evidence="3 4">
    <name type="scientific">Subtercola vilae</name>
    <dbReference type="NCBI Taxonomy" id="2056433"/>
    <lineage>
        <taxon>Bacteria</taxon>
        <taxon>Bacillati</taxon>
        <taxon>Actinomycetota</taxon>
        <taxon>Actinomycetes</taxon>
        <taxon>Micrococcales</taxon>
        <taxon>Microbacteriaceae</taxon>
        <taxon>Subtercola</taxon>
    </lineage>
</organism>
<proteinExistence type="predicted"/>
<reference evidence="3 4" key="1">
    <citation type="journal article" date="2019" name="Microorganisms">
        <title>Systematic Affiliation and Genome Analysis of Subtercola vilae DB165(T) with Particular Emphasis on Cold Adaptation of an Isolate from a High-Altitude Cold Volcano Lake.</title>
        <authorList>
            <person name="Villalobos A.S."/>
            <person name="Wiese J."/>
            <person name="Imhoff J.F."/>
            <person name="Dorador C."/>
            <person name="Keller A."/>
            <person name="Hentschel U."/>
        </authorList>
    </citation>
    <scope>NUCLEOTIDE SEQUENCE [LARGE SCALE GENOMIC DNA]</scope>
    <source>
        <strain evidence="3 4">DB165</strain>
    </source>
</reference>
<dbReference type="RefSeq" id="WP_136640316.1">
    <property type="nucleotide sequence ID" value="NZ_QYRT01000001.1"/>
</dbReference>
<dbReference type="PANTHER" id="PTHR43353:SF3">
    <property type="entry name" value="ALDEHYDE DEHYDROGENASE-RELATED"/>
    <property type="match status" value="1"/>
</dbReference>
<evidence type="ECO:0000256" key="1">
    <source>
        <dbReference type="ARBA" id="ARBA00023002"/>
    </source>
</evidence>
<dbReference type="Gene3D" id="3.40.309.10">
    <property type="entry name" value="Aldehyde Dehydrogenase, Chain A, domain 2"/>
    <property type="match status" value="1"/>
</dbReference>
<accession>A0A4T2C9R3</accession>
<comment type="caution">
    <text evidence="3">The sequence shown here is derived from an EMBL/GenBank/DDBJ whole genome shotgun (WGS) entry which is preliminary data.</text>
</comment>
<gene>
    <name evidence="3" type="ORF">D4765_00835</name>
</gene>